<dbReference type="NCBIfam" id="TIGR01930">
    <property type="entry name" value="AcCoA-C-Actrans"/>
    <property type="match status" value="1"/>
</dbReference>
<dbReference type="Pfam" id="PF00108">
    <property type="entry name" value="Thiolase_N"/>
    <property type="match status" value="1"/>
</dbReference>
<dbReference type="InterPro" id="IPR020613">
    <property type="entry name" value="Thiolase_CS"/>
</dbReference>
<dbReference type="PANTHER" id="PTHR18919">
    <property type="entry name" value="ACETYL-COA C-ACYLTRANSFERASE"/>
    <property type="match status" value="1"/>
</dbReference>
<dbReference type="CDD" id="cd00751">
    <property type="entry name" value="thiolase"/>
    <property type="match status" value="1"/>
</dbReference>
<keyword evidence="3 4" id="KW-0012">Acyltransferase</keyword>
<dbReference type="GO" id="GO:0003988">
    <property type="term" value="F:acetyl-CoA C-acyltransferase activity"/>
    <property type="evidence" value="ECO:0007669"/>
    <property type="project" value="UniProtKB-EC"/>
</dbReference>
<dbReference type="InterPro" id="IPR020617">
    <property type="entry name" value="Thiolase_C"/>
</dbReference>
<dbReference type="EMBL" id="QUAJ01000022">
    <property type="protein sequence ID" value="REI40215.1"/>
    <property type="molecule type" value="Genomic_DNA"/>
</dbReference>
<dbReference type="InterPro" id="IPR002155">
    <property type="entry name" value="Thiolase"/>
</dbReference>
<feature type="domain" description="Thiolase C-terminal" evidence="6">
    <location>
        <begin position="271"/>
        <end position="399"/>
    </location>
</feature>
<evidence type="ECO:0000313" key="7">
    <source>
        <dbReference type="EMBL" id="REI40215.1"/>
    </source>
</evidence>
<dbReference type="Pfam" id="PF02803">
    <property type="entry name" value="Thiolase_C"/>
    <property type="match status" value="1"/>
</dbReference>
<dbReference type="InterPro" id="IPR020615">
    <property type="entry name" value="Thiolase_acyl_enz_int_AS"/>
</dbReference>
<dbReference type="PANTHER" id="PTHR18919:SF107">
    <property type="entry name" value="ACETYL-COA ACETYLTRANSFERASE, CYTOSOLIC"/>
    <property type="match status" value="1"/>
</dbReference>
<proteinExistence type="inferred from homology"/>
<keyword evidence="2 4" id="KW-0808">Transferase</keyword>
<dbReference type="PROSITE" id="PS00099">
    <property type="entry name" value="THIOLASE_3"/>
    <property type="match status" value="1"/>
</dbReference>
<gene>
    <name evidence="7" type="ORF">DYH56_11630</name>
</gene>
<dbReference type="RefSeq" id="WP_114643047.1">
    <property type="nucleotide sequence ID" value="NZ_JAACIO010000022.1"/>
</dbReference>
<dbReference type="InterPro" id="IPR020610">
    <property type="entry name" value="Thiolase_AS"/>
</dbReference>
<dbReference type="SUPFAM" id="SSF53901">
    <property type="entry name" value="Thiolase-like"/>
    <property type="match status" value="2"/>
</dbReference>
<evidence type="ECO:0000259" key="6">
    <source>
        <dbReference type="Pfam" id="PF02803"/>
    </source>
</evidence>
<dbReference type="InterPro" id="IPR020616">
    <property type="entry name" value="Thiolase_N"/>
</dbReference>
<evidence type="ECO:0000256" key="2">
    <source>
        <dbReference type="ARBA" id="ARBA00022679"/>
    </source>
</evidence>
<reference evidence="7 8" key="1">
    <citation type="submission" date="2018-08" db="EMBL/GenBank/DDBJ databases">
        <title>Draft genome sequence of Psychrilyobacter sp. strain SD5 isolated from Black Sea water.</title>
        <authorList>
            <person name="Yadav S."/>
            <person name="Villanueva L."/>
            <person name="Damste J.S.S."/>
        </authorList>
    </citation>
    <scope>NUCLEOTIDE SEQUENCE [LARGE SCALE GENOMIC DNA]</scope>
    <source>
        <strain evidence="7 8">SD5</strain>
    </source>
</reference>
<dbReference type="Proteomes" id="UP000263486">
    <property type="component" value="Unassembled WGS sequence"/>
</dbReference>
<evidence type="ECO:0000259" key="5">
    <source>
        <dbReference type="Pfam" id="PF00108"/>
    </source>
</evidence>
<evidence type="ECO:0000313" key="8">
    <source>
        <dbReference type="Proteomes" id="UP000263486"/>
    </source>
</evidence>
<dbReference type="PIRSF" id="PIRSF000429">
    <property type="entry name" value="Ac-CoA_Ac_transf"/>
    <property type="match status" value="1"/>
</dbReference>
<evidence type="ECO:0000256" key="3">
    <source>
        <dbReference type="ARBA" id="ARBA00023315"/>
    </source>
</evidence>
<dbReference type="Gene3D" id="3.40.47.10">
    <property type="match status" value="2"/>
</dbReference>
<accession>A0ABX9KES9</accession>
<keyword evidence="8" id="KW-1185">Reference proteome</keyword>
<comment type="caution">
    <text evidence="7">The sequence shown here is derived from an EMBL/GenBank/DDBJ whole genome shotgun (WGS) entry which is preliminary data.</text>
</comment>
<feature type="domain" description="Thiolase N-terminal" evidence="5">
    <location>
        <begin position="4"/>
        <end position="263"/>
    </location>
</feature>
<name>A0ABX9KES9_9FUSO</name>
<dbReference type="EC" id="2.3.1.16" evidence="7"/>
<evidence type="ECO:0000256" key="1">
    <source>
        <dbReference type="ARBA" id="ARBA00010982"/>
    </source>
</evidence>
<sequence>MSKVYIVSAKRTAVGRFMGSLSGVKAAKLGGAVIRNIIEETKIDPKNIDEVILGNVLSAGQGQGVGRQAALDGGVPTEVPAYTVNIICGSGMKTLMLAYNAIKCGEANLIMAGGVESMSTAPYLIPGSTRSGHKMGDFKTIDHMVFDALTDAFEGCHMGVTAENIAEKYNLSKDSQDAFAMESQKRAAAAVDSGRFKDEIVPMEVRSGRETVIFDTDEHPNRKTSLEKLGKLKTIFKKDGTVTAGNASGINDGASVMLVASEEAVKKYDLTPLVEIVATGQGGVDPSIMGMGPVPAIKNALEKADMTLKEMELLELNEAFAAQSLGVMTELTKQYDVTLDWFTDKTNVNGGAIALGHPVGASGNRITTTLIHEMKKSEVNFGLASLCIGGGMGTAVILKNVK</sequence>
<evidence type="ECO:0000256" key="4">
    <source>
        <dbReference type="RuleBase" id="RU003557"/>
    </source>
</evidence>
<dbReference type="InterPro" id="IPR016039">
    <property type="entry name" value="Thiolase-like"/>
</dbReference>
<dbReference type="PROSITE" id="PS00098">
    <property type="entry name" value="THIOLASE_1"/>
    <property type="match status" value="1"/>
</dbReference>
<dbReference type="PROSITE" id="PS00737">
    <property type="entry name" value="THIOLASE_2"/>
    <property type="match status" value="1"/>
</dbReference>
<comment type="similarity">
    <text evidence="1 4">Belongs to the thiolase-like superfamily. Thiolase family.</text>
</comment>
<protein>
    <submittedName>
        <fullName evidence="7">Acetyl-CoA C-acyltransferase</fullName>
        <ecNumber evidence="7">2.3.1.16</ecNumber>
    </submittedName>
</protein>
<organism evidence="7 8">
    <name type="scientific">Psychrilyobacter piezotolerans</name>
    <dbReference type="NCBI Taxonomy" id="2293438"/>
    <lineage>
        <taxon>Bacteria</taxon>
        <taxon>Fusobacteriati</taxon>
        <taxon>Fusobacteriota</taxon>
        <taxon>Fusobacteriia</taxon>
        <taxon>Fusobacteriales</taxon>
        <taxon>Fusobacteriaceae</taxon>
        <taxon>Psychrilyobacter</taxon>
    </lineage>
</organism>